<evidence type="ECO:0000313" key="2">
    <source>
        <dbReference type="EMBL" id="TDL14826.1"/>
    </source>
</evidence>
<name>A0A4Y7PIA3_9AGAM</name>
<dbReference type="EMBL" id="ML170305">
    <property type="protein sequence ID" value="TDL14826.1"/>
    <property type="molecule type" value="Genomic_DNA"/>
</dbReference>
<reference evidence="2 3" key="1">
    <citation type="submission" date="2018-06" db="EMBL/GenBank/DDBJ databases">
        <title>A transcriptomic atlas of mushroom development highlights an independent origin of complex multicellularity.</title>
        <authorList>
            <consortium name="DOE Joint Genome Institute"/>
            <person name="Krizsan K."/>
            <person name="Almasi E."/>
            <person name="Merenyi Z."/>
            <person name="Sahu N."/>
            <person name="Viragh M."/>
            <person name="Koszo T."/>
            <person name="Mondo S."/>
            <person name="Kiss B."/>
            <person name="Balint B."/>
            <person name="Kues U."/>
            <person name="Barry K."/>
            <person name="Hegedus J.C."/>
            <person name="Henrissat B."/>
            <person name="Johnson J."/>
            <person name="Lipzen A."/>
            <person name="Ohm R."/>
            <person name="Nagy I."/>
            <person name="Pangilinan J."/>
            <person name="Yan J."/>
            <person name="Xiong Y."/>
            <person name="Grigoriev I.V."/>
            <person name="Hibbett D.S."/>
            <person name="Nagy L.G."/>
        </authorList>
    </citation>
    <scope>NUCLEOTIDE SEQUENCE [LARGE SCALE GENOMIC DNA]</scope>
    <source>
        <strain evidence="2 3">SZMC22713</strain>
    </source>
</reference>
<dbReference type="AlphaFoldDB" id="A0A4Y7PIA3"/>
<feature type="compositionally biased region" description="Low complexity" evidence="1">
    <location>
        <begin position="98"/>
        <end position="107"/>
    </location>
</feature>
<accession>A0A4Y7PIA3</accession>
<evidence type="ECO:0000256" key="1">
    <source>
        <dbReference type="SAM" id="MobiDB-lite"/>
    </source>
</evidence>
<feature type="region of interest" description="Disordered" evidence="1">
    <location>
        <begin position="84"/>
        <end position="111"/>
    </location>
</feature>
<evidence type="ECO:0000313" key="3">
    <source>
        <dbReference type="Proteomes" id="UP000294933"/>
    </source>
</evidence>
<organism evidence="2 3">
    <name type="scientific">Rickenella mellea</name>
    <dbReference type="NCBI Taxonomy" id="50990"/>
    <lineage>
        <taxon>Eukaryota</taxon>
        <taxon>Fungi</taxon>
        <taxon>Dikarya</taxon>
        <taxon>Basidiomycota</taxon>
        <taxon>Agaricomycotina</taxon>
        <taxon>Agaricomycetes</taxon>
        <taxon>Hymenochaetales</taxon>
        <taxon>Rickenellaceae</taxon>
        <taxon>Rickenella</taxon>
    </lineage>
</organism>
<sequence>MVRVGLQNTTTVQVYRDVPSHASLIAKAKKVNRHVTSRVVGRRVRQKVTRKQDAGPVQQPVVIADEVLDDNEWFGSGEWESIGVETTPRKTRSRVEMSTSSSGSKSSFEIKNTREYGSPVWVPMGNL</sequence>
<proteinExistence type="predicted"/>
<dbReference type="Proteomes" id="UP000294933">
    <property type="component" value="Unassembled WGS sequence"/>
</dbReference>
<dbReference type="VEuPathDB" id="FungiDB:BD410DRAFT_809419"/>
<keyword evidence="3" id="KW-1185">Reference proteome</keyword>
<gene>
    <name evidence="2" type="ORF">BD410DRAFT_809419</name>
</gene>
<protein>
    <submittedName>
        <fullName evidence="2">Uncharacterized protein</fullName>
    </submittedName>
</protein>